<proteinExistence type="predicted"/>
<comment type="caution">
    <text evidence="1">The sequence shown here is derived from an EMBL/GenBank/DDBJ whole genome shotgun (WGS) entry which is preliminary data.</text>
</comment>
<name>A0A4Y2MUM2_ARAVE</name>
<protein>
    <submittedName>
        <fullName evidence="1">Uncharacterized protein</fullName>
    </submittedName>
</protein>
<dbReference type="AlphaFoldDB" id="A0A4Y2MUM2"/>
<dbReference type="EMBL" id="BGPR01007857">
    <property type="protein sequence ID" value="GBN30044.1"/>
    <property type="molecule type" value="Genomic_DNA"/>
</dbReference>
<sequence length="223" mass="24873">MVCTVDITEAVQKVVDCIINASNNTIPKFSPRLRKFRRPWWNEASGWKLVAGRRKNSGTFLGGIRQQKIMSLLSVPKPLLVAYAVVVRENQGEWINFISSITSSISSKQLWKKVKAANGIYREFSFPVITSLNTGNVTHSAPLDIADAFAEVSANDFIVWCSMVKSMALAPQNQTQTRQMILIAPGLGQLRIARNERLCVLLPAIHFHTILNLGHLSSKRLCL</sequence>
<dbReference type="Proteomes" id="UP000499080">
    <property type="component" value="Unassembled WGS sequence"/>
</dbReference>
<gene>
    <name evidence="1" type="ORF">AVEN_175419_1</name>
</gene>
<reference evidence="1 2" key="1">
    <citation type="journal article" date="2019" name="Sci. Rep.">
        <title>Orb-weaving spider Araneus ventricosus genome elucidates the spidroin gene catalogue.</title>
        <authorList>
            <person name="Kono N."/>
            <person name="Nakamura H."/>
            <person name="Ohtoshi R."/>
            <person name="Moran D.A.P."/>
            <person name="Shinohara A."/>
            <person name="Yoshida Y."/>
            <person name="Fujiwara M."/>
            <person name="Mori M."/>
            <person name="Tomita M."/>
            <person name="Arakawa K."/>
        </authorList>
    </citation>
    <scope>NUCLEOTIDE SEQUENCE [LARGE SCALE GENOMIC DNA]</scope>
</reference>
<organism evidence="1 2">
    <name type="scientific">Araneus ventricosus</name>
    <name type="common">Orbweaver spider</name>
    <name type="synonym">Epeira ventricosa</name>
    <dbReference type="NCBI Taxonomy" id="182803"/>
    <lineage>
        <taxon>Eukaryota</taxon>
        <taxon>Metazoa</taxon>
        <taxon>Ecdysozoa</taxon>
        <taxon>Arthropoda</taxon>
        <taxon>Chelicerata</taxon>
        <taxon>Arachnida</taxon>
        <taxon>Araneae</taxon>
        <taxon>Araneomorphae</taxon>
        <taxon>Entelegynae</taxon>
        <taxon>Araneoidea</taxon>
        <taxon>Araneidae</taxon>
        <taxon>Araneus</taxon>
    </lineage>
</organism>
<accession>A0A4Y2MUM2</accession>
<evidence type="ECO:0000313" key="1">
    <source>
        <dbReference type="EMBL" id="GBN30044.1"/>
    </source>
</evidence>
<evidence type="ECO:0000313" key="2">
    <source>
        <dbReference type="Proteomes" id="UP000499080"/>
    </source>
</evidence>
<keyword evidence="2" id="KW-1185">Reference proteome</keyword>